<accession>A0ABN0YLX4</accession>
<evidence type="ECO:0000256" key="1">
    <source>
        <dbReference type="SAM" id="Phobius"/>
    </source>
</evidence>
<dbReference type="RefSeq" id="WP_343863019.1">
    <property type="nucleotide sequence ID" value="NZ_BAAACX010000015.1"/>
</dbReference>
<proteinExistence type="predicted"/>
<keyword evidence="1" id="KW-0472">Membrane</keyword>
<evidence type="ECO:0000313" key="2">
    <source>
        <dbReference type="EMBL" id="GAA0400175.1"/>
    </source>
</evidence>
<gene>
    <name evidence="2" type="ORF">GCM10008933_33420</name>
</gene>
<sequence>MAKKNKYAWILIIILCIISIVGTMYYFRPLNANSVFPELESIEKVIFNVRFDEKKSSKFLETEIKGREAEYFVDLLEMTKYRRVFGRTNIQSQTNAYDIVIVYNSNNYSIVISDRGYVVVDVISNKKKYKILSSKSDTLLKLVDEMLMPMR</sequence>
<organism evidence="2 3">
    <name type="scientific">Paenibacillus motobuensis</name>
    <dbReference type="NCBI Taxonomy" id="295324"/>
    <lineage>
        <taxon>Bacteria</taxon>
        <taxon>Bacillati</taxon>
        <taxon>Bacillota</taxon>
        <taxon>Bacilli</taxon>
        <taxon>Bacillales</taxon>
        <taxon>Paenibacillaceae</taxon>
        <taxon>Paenibacillus</taxon>
    </lineage>
</organism>
<evidence type="ECO:0000313" key="3">
    <source>
        <dbReference type="Proteomes" id="UP001500340"/>
    </source>
</evidence>
<reference evidence="2 3" key="1">
    <citation type="journal article" date="2019" name="Int. J. Syst. Evol. Microbiol.">
        <title>The Global Catalogue of Microorganisms (GCM) 10K type strain sequencing project: providing services to taxonomists for standard genome sequencing and annotation.</title>
        <authorList>
            <consortium name="The Broad Institute Genomics Platform"/>
            <consortium name="The Broad Institute Genome Sequencing Center for Infectious Disease"/>
            <person name="Wu L."/>
            <person name="Ma J."/>
        </authorList>
    </citation>
    <scope>NUCLEOTIDE SEQUENCE [LARGE SCALE GENOMIC DNA]</scope>
    <source>
        <strain evidence="2 3">JCM 12774</strain>
    </source>
</reference>
<dbReference type="EMBL" id="BAAACX010000015">
    <property type="protein sequence ID" value="GAA0400175.1"/>
    <property type="molecule type" value="Genomic_DNA"/>
</dbReference>
<protein>
    <submittedName>
        <fullName evidence="2">Uncharacterized protein</fullName>
    </submittedName>
</protein>
<comment type="caution">
    <text evidence="2">The sequence shown here is derived from an EMBL/GenBank/DDBJ whole genome shotgun (WGS) entry which is preliminary data.</text>
</comment>
<dbReference type="Proteomes" id="UP001500340">
    <property type="component" value="Unassembled WGS sequence"/>
</dbReference>
<keyword evidence="3" id="KW-1185">Reference proteome</keyword>
<name>A0ABN0YLX4_9BACL</name>
<keyword evidence="1" id="KW-0812">Transmembrane</keyword>
<feature type="transmembrane region" description="Helical" evidence="1">
    <location>
        <begin position="7"/>
        <end position="27"/>
    </location>
</feature>
<keyword evidence="1" id="KW-1133">Transmembrane helix</keyword>